<gene>
    <name evidence="7" type="ORF">HP552_34235</name>
</gene>
<evidence type="ECO:0000313" key="8">
    <source>
        <dbReference type="Proteomes" id="UP000526125"/>
    </source>
</evidence>
<dbReference type="GO" id="GO:0008235">
    <property type="term" value="F:metalloexopeptidase activity"/>
    <property type="evidence" value="ECO:0007669"/>
    <property type="project" value="TreeGrafter"/>
</dbReference>
<evidence type="ECO:0000256" key="3">
    <source>
        <dbReference type="ARBA" id="ARBA00022801"/>
    </source>
</evidence>
<dbReference type="GO" id="GO:0006508">
    <property type="term" value="P:proteolysis"/>
    <property type="evidence" value="ECO:0007669"/>
    <property type="project" value="UniProtKB-KW"/>
</dbReference>
<dbReference type="CDD" id="cd08070">
    <property type="entry name" value="MPN_like"/>
    <property type="match status" value="1"/>
</dbReference>
<dbReference type="AlphaFoldDB" id="A0A7Y6C4V7"/>
<dbReference type="EMBL" id="JABMCB010000206">
    <property type="protein sequence ID" value="NUU80251.1"/>
    <property type="molecule type" value="Genomic_DNA"/>
</dbReference>
<dbReference type="SUPFAM" id="SSF102712">
    <property type="entry name" value="JAB1/MPN domain"/>
    <property type="match status" value="1"/>
</dbReference>
<name>A0A7Y6C4V7_9BACL</name>
<dbReference type="Proteomes" id="UP000526125">
    <property type="component" value="Unassembled WGS sequence"/>
</dbReference>
<dbReference type="RefSeq" id="WP_175399754.1">
    <property type="nucleotide sequence ID" value="NZ_JABMCB010000206.1"/>
</dbReference>
<keyword evidence="5" id="KW-0482">Metalloprotease</keyword>
<dbReference type="PANTHER" id="PTHR34858:SF1">
    <property type="entry name" value="CYSO-CYSTEINE PEPTIDASE"/>
    <property type="match status" value="1"/>
</dbReference>
<dbReference type="GO" id="GO:0008270">
    <property type="term" value="F:zinc ion binding"/>
    <property type="evidence" value="ECO:0007669"/>
    <property type="project" value="TreeGrafter"/>
</dbReference>
<reference evidence="7 8" key="1">
    <citation type="submission" date="2020-05" db="EMBL/GenBank/DDBJ databases">
        <title>Genome Sequencing of Type Strains.</title>
        <authorList>
            <person name="Lemaire J.F."/>
            <person name="Inderbitzin P."/>
            <person name="Gregorio O.A."/>
            <person name="Collins S.B."/>
            <person name="Wespe N."/>
            <person name="Knight-Connoni V."/>
        </authorList>
    </citation>
    <scope>NUCLEOTIDE SEQUENCE [LARGE SCALE GENOMIC DNA]</scope>
    <source>
        <strain evidence="7 8">LMG 21957</strain>
    </source>
</reference>
<dbReference type="InterPro" id="IPR028090">
    <property type="entry name" value="JAB_dom_prok"/>
</dbReference>
<evidence type="ECO:0000259" key="6">
    <source>
        <dbReference type="Pfam" id="PF14464"/>
    </source>
</evidence>
<proteinExistence type="predicted"/>
<sequence length="162" mass="18109">MAALHGQQNTFFIPSSVEQEMLKHMYTSLPQEACGVVLGEAAAGGIRISRFQPIRNVAPNPLHHFSLDDAAWIRCVFHEPQLIGIFHSHPRTEPVPSIEDLIALPAYAGLLQVYLIGSPNLTVRPDQQMRLNGYQIQSNLDYPSKAEQQKLYHLQPAQLCVT</sequence>
<accession>A0A7Y6C4V7</accession>
<dbReference type="InterPro" id="IPR051929">
    <property type="entry name" value="VirAsm_ModProt"/>
</dbReference>
<keyword evidence="1" id="KW-0645">Protease</keyword>
<dbReference type="Pfam" id="PF14464">
    <property type="entry name" value="Prok-JAB"/>
    <property type="match status" value="1"/>
</dbReference>
<protein>
    <submittedName>
        <fullName evidence="7">M67 family metallopeptidase</fullName>
    </submittedName>
</protein>
<dbReference type="PANTHER" id="PTHR34858">
    <property type="entry name" value="CYSO-CYSTEINE PEPTIDASE"/>
    <property type="match status" value="1"/>
</dbReference>
<evidence type="ECO:0000313" key="7">
    <source>
        <dbReference type="EMBL" id="NUU80251.1"/>
    </source>
</evidence>
<feature type="domain" description="JAB" evidence="6">
    <location>
        <begin position="15"/>
        <end position="118"/>
    </location>
</feature>
<comment type="caution">
    <text evidence="7">The sequence shown here is derived from an EMBL/GenBank/DDBJ whole genome shotgun (WGS) entry which is preliminary data.</text>
</comment>
<evidence type="ECO:0000256" key="2">
    <source>
        <dbReference type="ARBA" id="ARBA00022723"/>
    </source>
</evidence>
<keyword evidence="3" id="KW-0378">Hydrolase</keyword>
<keyword evidence="4" id="KW-0862">Zinc</keyword>
<evidence type="ECO:0000256" key="5">
    <source>
        <dbReference type="ARBA" id="ARBA00023049"/>
    </source>
</evidence>
<organism evidence="7 8">
    <name type="scientific">Paenibacillus xylanilyticus</name>
    <dbReference type="NCBI Taxonomy" id="248903"/>
    <lineage>
        <taxon>Bacteria</taxon>
        <taxon>Bacillati</taxon>
        <taxon>Bacillota</taxon>
        <taxon>Bacilli</taxon>
        <taxon>Bacillales</taxon>
        <taxon>Paenibacillaceae</taxon>
        <taxon>Paenibacillus</taxon>
    </lineage>
</organism>
<keyword evidence="2" id="KW-0479">Metal-binding</keyword>
<keyword evidence="8" id="KW-1185">Reference proteome</keyword>
<evidence type="ECO:0000256" key="1">
    <source>
        <dbReference type="ARBA" id="ARBA00022670"/>
    </source>
</evidence>
<dbReference type="Gene3D" id="3.40.140.10">
    <property type="entry name" value="Cytidine Deaminase, domain 2"/>
    <property type="match status" value="1"/>
</dbReference>
<evidence type="ECO:0000256" key="4">
    <source>
        <dbReference type="ARBA" id="ARBA00022833"/>
    </source>
</evidence>